<feature type="domain" description="Helicase C-terminal" evidence="13">
    <location>
        <begin position="530"/>
        <end position="683"/>
    </location>
</feature>
<dbReference type="GO" id="GO:0005524">
    <property type="term" value="F:ATP binding"/>
    <property type="evidence" value="ECO:0007669"/>
    <property type="project" value="UniProtKB-KW"/>
</dbReference>
<evidence type="ECO:0000256" key="11">
    <source>
        <dbReference type="SAM" id="MobiDB-lite"/>
    </source>
</evidence>
<dbReference type="EC" id="3.6.4.13" evidence="2"/>
<dbReference type="Pfam" id="PF00270">
    <property type="entry name" value="DEAD"/>
    <property type="match status" value="1"/>
</dbReference>
<name>C5MHZ9_CANTT</name>
<dbReference type="GO" id="GO:0003724">
    <property type="term" value="F:RNA helicase activity"/>
    <property type="evidence" value="ECO:0007669"/>
    <property type="project" value="UniProtKB-EC"/>
</dbReference>
<accession>C5MHZ9</accession>
<keyword evidence="4" id="KW-0378">Hydrolase</keyword>
<evidence type="ECO:0000313" key="14">
    <source>
        <dbReference type="EMBL" id="EER30696.1"/>
    </source>
</evidence>
<evidence type="ECO:0000256" key="8">
    <source>
        <dbReference type="ARBA" id="ARBA00023242"/>
    </source>
</evidence>
<dbReference type="eggNOG" id="KOG0334">
    <property type="taxonomic scope" value="Eukaryota"/>
</dbReference>
<feature type="compositionally biased region" description="Basic and acidic residues" evidence="11">
    <location>
        <begin position="26"/>
        <end position="43"/>
    </location>
</feature>
<dbReference type="Pfam" id="PF00271">
    <property type="entry name" value="Helicase_C"/>
    <property type="match status" value="1"/>
</dbReference>
<dbReference type="CDD" id="cd18787">
    <property type="entry name" value="SF2_C_DEAD"/>
    <property type="match status" value="1"/>
</dbReference>
<evidence type="ECO:0000256" key="6">
    <source>
        <dbReference type="ARBA" id="ARBA00022840"/>
    </source>
</evidence>
<dbReference type="Gene3D" id="3.40.50.300">
    <property type="entry name" value="P-loop containing nucleotide triphosphate hydrolases"/>
    <property type="match status" value="2"/>
</dbReference>
<dbReference type="GeneID" id="8300907"/>
<evidence type="ECO:0000256" key="4">
    <source>
        <dbReference type="ARBA" id="ARBA00022801"/>
    </source>
</evidence>
<dbReference type="OrthoDB" id="196131at2759"/>
<dbReference type="PROSITE" id="PS00039">
    <property type="entry name" value="DEAD_ATP_HELICASE"/>
    <property type="match status" value="1"/>
</dbReference>
<gene>
    <name evidence="14" type="ORF">CTRG_05692</name>
</gene>
<feature type="compositionally biased region" description="Basic and acidic residues" evidence="11">
    <location>
        <begin position="720"/>
        <end position="737"/>
    </location>
</feature>
<keyword evidence="6" id="KW-0067">ATP-binding</keyword>
<keyword evidence="8" id="KW-0539">Nucleus</keyword>
<dbReference type="AlphaFoldDB" id="C5MHZ9"/>
<reference evidence="14 15" key="1">
    <citation type="journal article" date="2009" name="Nature">
        <title>Evolution of pathogenicity and sexual reproduction in eight Candida genomes.</title>
        <authorList>
            <person name="Butler G."/>
            <person name="Rasmussen M.D."/>
            <person name="Lin M.F."/>
            <person name="Santos M.A."/>
            <person name="Sakthikumar S."/>
            <person name="Munro C.A."/>
            <person name="Rheinbay E."/>
            <person name="Grabherr M."/>
            <person name="Forche A."/>
            <person name="Reedy J.L."/>
            <person name="Agrafioti I."/>
            <person name="Arnaud M.B."/>
            <person name="Bates S."/>
            <person name="Brown A.J."/>
            <person name="Brunke S."/>
            <person name="Costanzo M.C."/>
            <person name="Fitzpatrick D.A."/>
            <person name="de Groot P.W."/>
            <person name="Harris D."/>
            <person name="Hoyer L.L."/>
            <person name="Hube B."/>
            <person name="Klis F.M."/>
            <person name="Kodira C."/>
            <person name="Lennard N."/>
            <person name="Logue M.E."/>
            <person name="Martin R."/>
            <person name="Neiman A.M."/>
            <person name="Nikolaou E."/>
            <person name="Quail M.A."/>
            <person name="Quinn J."/>
            <person name="Santos M.C."/>
            <person name="Schmitzberger F.F."/>
            <person name="Sherlock G."/>
            <person name="Shah P."/>
            <person name="Silverstein K.A."/>
            <person name="Skrzypek M.S."/>
            <person name="Soll D."/>
            <person name="Staggs R."/>
            <person name="Stansfield I."/>
            <person name="Stumpf M.P."/>
            <person name="Sudbery P.E."/>
            <person name="Srikantha T."/>
            <person name="Zeng Q."/>
            <person name="Berman J."/>
            <person name="Berriman M."/>
            <person name="Heitman J."/>
            <person name="Gow N.A."/>
            <person name="Lorenz M.C."/>
            <person name="Birren B.W."/>
            <person name="Kellis M."/>
            <person name="Cuomo C.A."/>
        </authorList>
    </citation>
    <scope>NUCLEOTIDE SEQUENCE [LARGE SCALE GENOMIC DNA]</scope>
    <source>
        <strain evidence="15">ATCC MYA-3404 / T1</strain>
    </source>
</reference>
<feature type="domain" description="Helicase ATP-binding" evidence="12">
    <location>
        <begin position="320"/>
        <end position="499"/>
    </location>
</feature>
<dbReference type="InterPro" id="IPR001650">
    <property type="entry name" value="Helicase_C-like"/>
</dbReference>
<dbReference type="FunFam" id="3.40.50.300:FF:000079">
    <property type="entry name" value="probable ATP-dependent RNA helicase DDX17"/>
    <property type="match status" value="1"/>
</dbReference>
<evidence type="ECO:0000256" key="2">
    <source>
        <dbReference type="ARBA" id="ARBA00012552"/>
    </source>
</evidence>
<dbReference type="InterPro" id="IPR027417">
    <property type="entry name" value="P-loop_NTPase"/>
</dbReference>
<evidence type="ECO:0000259" key="12">
    <source>
        <dbReference type="PROSITE" id="PS51192"/>
    </source>
</evidence>
<feature type="compositionally biased region" description="Basic and acidic residues" evidence="11">
    <location>
        <begin position="55"/>
        <end position="90"/>
    </location>
</feature>
<evidence type="ECO:0000256" key="5">
    <source>
        <dbReference type="ARBA" id="ARBA00022806"/>
    </source>
</evidence>
<dbReference type="RefSeq" id="XP_002551394.1">
    <property type="nucleotide sequence ID" value="XM_002551348.1"/>
</dbReference>
<dbReference type="SMART" id="SM00490">
    <property type="entry name" value="HELICc"/>
    <property type="match status" value="1"/>
</dbReference>
<keyword evidence="7" id="KW-0508">mRNA splicing</keyword>
<dbReference type="InterPro" id="IPR014001">
    <property type="entry name" value="Helicase_ATP-bd"/>
</dbReference>
<comment type="subcellular location">
    <subcellularLocation>
        <location evidence="1">Nucleus</location>
    </subcellularLocation>
</comment>
<keyword evidence="7" id="KW-0507">mRNA processing</keyword>
<dbReference type="InterPro" id="IPR056149">
    <property type="entry name" value="PRP5/DDX46/KHDC4_KH"/>
</dbReference>
<protein>
    <recommendedName>
        <fullName evidence="2">RNA helicase</fullName>
        <ecNumber evidence="2">3.6.4.13</ecNumber>
    </recommendedName>
</protein>
<evidence type="ECO:0000313" key="15">
    <source>
        <dbReference type="Proteomes" id="UP000002037"/>
    </source>
</evidence>
<dbReference type="Pfam" id="PF23469">
    <property type="entry name" value="KH_12"/>
    <property type="match status" value="1"/>
</dbReference>
<dbReference type="GO" id="GO:0003676">
    <property type="term" value="F:nucleic acid binding"/>
    <property type="evidence" value="ECO:0007669"/>
    <property type="project" value="InterPro"/>
</dbReference>
<dbReference type="HOGENOM" id="CLU_003041_0_2_1"/>
<dbReference type="PANTHER" id="PTHR47958">
    <property type="entry name" value="ATP-DEPENDENT RNA HELICASE DBP3"/>
    <property type="match status" value="1"/>
</dbReference>
<evidence type="ECO:0000256" key="1">
    <source>
        <dbReference type="ARBA" id="ARBA00004123"/>
    </source>
</evidence>
<dbReference type="KEGG" id="ctp:CTRG_05692"/>
<dbReference type="SUPFAM" id="SSF52540">
    <property type="entry name" value="P-loop containing nucleoside triphosphate hydrolases"/>
    <property type="match status" value="2"/>
</dbReference>
<evidence type="ECO:0000256" key="10">
    <source>
        <dbReference type="ARBA" id="ARBA00047984"/>
    </source>
</evidence>
<keyword evidence="15" id="KW-1185">Reference proteome</keyword>
<feature type="compositionally biased region" description="Acidic residues" evidence="11">
    <location>
        <begin position="186"/>
        <end position="213"/>
    </location>
</feature>
<dbReference type="GO" id="GO:0016787">
    <property type="term" value="F:hydrolase activity"/>
    <property type="evidence" value="ECO:0007669"/>
    <property type="project" value="UniProtKB-KW"/>
</dbReference>
<dbReference type="Proteomes" id="UP000002037">
    <property type="component" value="Unassembled WGS sequence"/>
</dbReference>
<dbReference type="PROSITE" id="PS51192">
    <property type="entry name" value="HELICASE_ATP_BIND_1"/>
    <property type="match status" value="1"/>
</dbReference>
<keyword evidence="3" id="KW-0547">Nucleotide-binding</keyword>
<comment type="catalytic activity">
    <reaction evidence="10">
        <text>ATP + H2O = ADP + phosphate + H(+)</text>
        <dbReference type="Rhea" id="RHEA:13065"/>
        <dbReference type="ChEBI" id="CHEBI:15377"/>
        <dbReference type="ChEBI" id="CHEBI:15378"/>
        <dbReference type="ChEBI" id="CHEBI:30616"/>
        <dbReference type="ChEBI" id="CHEBI:43474"/>
        <dbReference type="ChEBI" id="CHEBI:456216"/>
        <dbReference type="EC" id="3.6.4.13"/>
    </reaction>
</comment>
<keyword evidence="5" id="KW-0347">Helicase</keyword>
<dbReference type="GO" id="GO:0008380">
    <property type="term" value="P:RNA splicing"/>
    <property type="evidence" value="ECO:0007669"/>
    <property type="project" value="UniProtKB-KW"/>
</dbReference>
<evidence type="ECO:0000259" key="13">
    <source>
        <dbReference type="PROSITE" id="PS51194"/>
    </source>
</evidence>
<proteinExistence type="inferred from homology"/>
<evidence type="ECO:0000256" key="3">
    <source>
        <dbReference type="ARBA" id="ARBA00022741"/>
    </source>
</evidence>
<dbReference type="InterPro" id="IPR011545">
    <property type="entry name" value="DEAD/DEAH_box_helicase_dom"/>
</dbReference>
<feature type="compositionally biased region" description="Polar residues" evidence="11">
    <location>
        <begin position="1"/>
        <end position="24"/>
    </location>
</feature>
<feature type="compositionally biased region" description="Low complexity" evidence="11">
    <location>
        <begin position="743"/>
        <end position="752"/>
    </location>
</feature>
<comment type="similarity">
    <text evidence="9">Belongs to the DEAD box helicase family. DDX46/PRP5 subfamily.</text>
</comment>
<feature type="compositionally biased region" description="Basic and acidic residues" evidence="11">
    <location>
        <begin position="175"/>
        <end position="185"/>
    </location>
</feature>
<feature type="region of interest" description="Disordered" evidence="11">
    <location>
        <begin position="1"/>
        <end position="222"/>
    </location>
</feature>
<dbReference type="PROSITE" id="PS51194">
    <property type="entry name" value="HELICASE_CTER"/>
    <property type="match status" value="1"/>
</dbReference>
<evidence type="ECO:0000256" key="7">
    <source>
        <dbReference type="ARBA" id="ARBA00023187"/>
    </source>
</evidence>
<feature type="region of interest" description="Disordered" evidence="11">
    <location>
        <begin position="720"/>
        <end position="757"/>
    </location>
</feature>
<dbReference type="SMART" id="SM00487">
    <property type="entry name" value="DEXDc"/>
    <property type="match status" value="1"/>
</dbReference>
<dbReference type="InterPro" id="IPR000629">
    <property type="entry name" value="RNA-helicase_DEAD-box_CS"/>
</dbReference>
<sequence>MSILEKSTTVSDGSQKSNIANTNNELSKEEKLRKRREQLELWRQKKQQQQQQQEEQQKETIENANSQDDKKNKEEDIKKSRQQRIEEWKKSRLQKQNQEKPKTTSISIKKKPYTSTGNNESKKRSSVFDDEDDDLKKVKKPMFKKPDLKNISSTNNKEDNESEDELDLFLATLEESEKKSITPEIHDDEISDDNNDDDDDDDEDDNDEDEDEDTRLQNLISSKLTKLQNKGKELQSIDHAQENYEPVRKSFYQEPYELSSLSPEDVITMRQELDNTKVHGIDVPRPVLKWGHLSLPSNISSVIHDKLKFEKPSSIQSQALPTILSGRDVIGIAKTGSGKTLSYVLPMIRHIQDQRKLESNEGPIGLILSPTRELALQIQKEILHFTKDNPNLRVCCCYGGASIESQINELKKGVEIVVATPGRMIDLLAANSGRVTNLKRTTYVVLDEADRMFDLGFEPQVTKIFTQIRPDKQTVLFSATFPKKMEVLAKKILVNPVVIIVGGISVVASEIKQKVVLFNHTSDDIYKTERMNKLYEVLSEYQMFNPKSKILVFVEKQSDADELVTDLLRSGYPSVALHGGKDQMDRKYAIKEFSSNDSGLNILVATSVAARGLDVKSLGLVINFDPPNHMEDYVHRVGRTGRAGSKGQAITFVCSNQEREITSLVKALRLSKAEVDPDLAAIADKFLCKVKSGKVKFGSGFGGKGLDNLQEIRESKLQLEKQRYGESSEEKQNDSNKQKSPLTTSTTTTSSTEISLPEFEIVEGNTPDASGPDTCKFHCRIVINDLPQEARIRIVHGPTIAKIIEESRTSITTRGQYYPPGTKAPSENNKSTSKLYLLVEGLTRQAVADAITSIRTRIVNALERIDHKESTQHTGGRYVV</sequence>
<organism evidence="14 15">
    <name type="scientific">Candida tropicalis (strain ATCC MYA-3404 / T1)</name>
    <name type="common">Yeast</name>
    <dbReference type="NCBI Taxonomy" id="294747"/>
    <lineage>
        <taxon>Eukaryota</taxon>
        <taxon>Fungi</taxon>
        <taxon>Dikarya</taxon>
        <taxon>Ascomycota</taxon>
        <taxon>Saccharomycotina</taxon>
        <taxon>Pichiomycetes</taxon>
        <taxon>Debaryomycetaceae</taxon>
        <taxon>Candida/Lodderomyces clade</taxon>
        <taxon>Candida</taxon>
    </lineage>
</organism>
<dbReference type="GO" id="GO:0005634">
    <property type="term" value="C:nucleus"/>
    <property type="evidence" value="ECO:0007669"/>
    <property type="project" value="UniProtKB-SubCell"/>
</dbReference>
<dbReference type="CDD" id="cd17953">
    <property type="entry name" value="DEADc_DDX46"/>
    <property type="match status" value="1"/>
</dbReference>
<evidence type="ECO:0000256" key="9">
    <source>
        <dbReference type="ARBA" id="ARBA00038511"/>
    </source>
</evidence>
<dbReference type="STRING" id="294747.C5MHZ9"/>
<dbReference type="VEuPathDB" id="FungiDB:CTRG_05692"/>
<dbReference type="EMBL" id="GG692403">
    <property type="protein sequence ID" value="EER30696.1"/>
    <property type="molecule type" value="Genomic_DNA"/>
</dbReference>